<dbReference type="InterPro" id="IPR003593">
    <property type="entry name" value="AAA+_ATPase"/>
</dbReference>
<evidence type="ECO:0000256" key="3">
    <source>
        <dbReference type="ARBA" id="ARBA00022840"/>
    </source>
</evidence>
<accession>A0ABT1E6W1</accession>
<dbReference type="InterPro" id="IPR003439">
    <property type="entry name" value="ABC_transporter-like_ATP-bd"/>
</dbReference>
<dbReference type="RefSeq" id="WP_262065360.1">
    <property type="nucleotide sequence ID" value="NZ_JAMXOD010000004.1"/>
</dbReference>
<dbReference type="SMART" id="SM00382">
    <property type="entry name" value="AAA"/>
    <property type="match status" value="1"/>
</dbReference>
<evidence type="ECO:0000256" key="1">
    <source>
        <dbReference type="ARBA" id="ARBA00022448"/>
    </source>
</evidence>
<protein>
    <submittedName>
        <fullName evidence="5">ABC transporter ATP-binding protein</fullName>
    </submittedName>
</protein>
<keyword evidence="2" id="KW-0547">Nucleotide-binding</keyword>
<organism evidence="5 6">
    <name type="scientific">Aequitasia blattaphilus</name>
    <dbReference type="NCBI Taxonomy" id="2949332"/>
    <lineage>
        <taxon>Bacteria</taxon>
        <taxon>Bacillati</taxon>
        <taxon>Bacillota</taxon>
        <taxon>Clostridia</taxon>
        <taxon>Lachnospirales</taxon>
        <taxon>Lachnospiraceae</taxon>
        <taxon>Aequitasia</taxon>
    </lineage>
</organism>
<gene>
    <name evidence="5" type="ORF">NK125_03985</name>
</gene>
<evidence type="ECO:0000313" key="5">
    <source>
        <dbReference type="EMBL" id="MCP1101573.1"/>
    </source>
</evidence>
<evidence type="ECO:0000259" key="4">
    <source>
        <dbReference type="PROSITE" id="PS50893"/>
    </source>
</evidence>
<reference evidence="5 6" key="1">
    <citation type="journal article" date="2022" name="Genome Biol. Evol.">
        <title>Host diet, physiology and behaviors set the stage for Lachnospiraceae cladogenesis.</title>
        <authorList>
            <person name="Vera-Ponce De Leon A."/>
            <person name="Schneider M."/>
            <person name="Jahnes B.C."/>
            <person name="Sadowski V."/>
            <person name="Camuy-Velez L.A."/>
            <person name="Duan J."/>
            <person name="Sabree Z.L."/>
        </authorList>
    </citation>
    <scope>NUCLEOTIDE SEQUENCE [LARGE SCALE GENOMIC DNA]</scope>
    <source>
        <strain evidence="5 6">PAL113</strain>
    </source>
</reference>
<evidence type="ECO:0000256" key="2">
    <source>
        <dbReference type="ARBA" id="ARBA00022741"/>
    </source>
</evidence>
<keyword evidence="3 5" id="KW-0067">ATP-binding</keyword>
<name>A0ABT1E6W1_9FIRM</name>
<dbReference type="PROSITE" id="PS50893">
    <property type="entry name" value="ABC_TRANSPORTER_2"/>
    <property type="match status" value="1"/>
</dbReference>
<dbReference type="Gene3D" id="3.40.50.300">
    <property type="entry name" value="P-loop containing nucleotide triphosphate hydrolases"/>
    <property type="match status" value="1"/>
</dbReference>
<keyword evidence="6" id="KW-1185">Reference proteome</keyword>
<proteinExistence type="predicted"/>
<dbReference type="Proteomes" id="UP001523566">
    <property type="component" value="Unassembled WGS sequence"/>
</dbReference>
<evidence type="ECO:0000313" key="6">
    <source>
        <dbReference type="Proteomes" id="UP001523566"/>
    </source>
</evidence>
<dbReference type="InterPro" id="IPR027417">
    <property type="entry name" value="P-loop_NTPase"/>
</dbReference>
<dbReference type="CDD" id="cd03230">
    <property type="entry name" value="ABC_DR_subfamily_A"/>
    <property type="match status" value="1"/>
</dbReference>
<dbReference type="Pfam" id="PF00005">
    <property type="entry name" value="ABC_tran"/>
    <property type="match status" value="1"/>
</dbReference>
<dbReference type="SUPFAM" id="SSF52540">
    <property type="entry name" value="P-loop containing nucleoside triphosphate hydrolases"/>
    <property type="match status" value="1"/>
</dbReference>
<feature type="domain" description="ABC transporter" evidence="4">
    <location>
        <begin position="2"/>
        <end position="227"/>
    </location>
</feature>
<comment type="caution">
    <text evidence="5">The sequence shown here is derived from an EMBL/GenBank/DDBJ whole genome shotgun (WGS) entry which is preliminary data.</text>
</comment>
<dbReference type="PANTHER" id="PTHR42939">
    <property type="entry name" value="ABC TRANSPORTER ATP-BINDING PROTEIN ALBC-RELATED"/>
    <property type="match status" value="1"/>
</dbReference>
<dbReference type="GO" id="GO:0005524">
    <property type="term" value="F:ATP binding"/>
    <property type="evidence" value="ECO:0007669"/>
    <property type="project" value="UniProtKB-KW"/>
</dbReference>
<dbReference type="PANTHER" id="PTHR42939:SF3">
    <property type="entry name" value="ABC TRANSPORTER ATP-BINDING COMPONENT"/>
    <property type="match status" value="1"/>
</dbReference>
<keyword evidence="1" id="KW-0813">Transport</keyword>
<dbReference type="EMBL" id="JAMZFW010000004">
    <property type="protein sequence ID" value="MCP1101573.1"/>
    <property type="molecule type" value="Genomic_DNA"/>
</dbReference>
<dbReference type="InterPro" id="IPR051782">
    <property type="entry name" value="ABC_Transporter_VariousFunc"/>
</dbReference>
<sequence length="267" mass="29914">MLKIDHLKKNYNSFSLDCSLEVLPGCVTGLIGQNGAGKSTTFKAILGLISNDGGSVTLLGKDLGAINTKDKEKLGVVLSNSGFSGHLTIKDTIPILSHLFHHFDKDFFLEQAKKFGLPLSKEIKEFSTGMKAKLKVLVAISHGAKLLILDEPTAGLDVIARDELLGILRDFMERDENHAILISSHISSDLETLCDDLYMIHEGEIVFHEDTDVLLSDYALLKVTDEQFLSLDKQYVQRYKRESYGYRCLTNQRQYFVENYPKIAIEK</sequence>